<feature type="compositionally biased region" description="Basic residues" evidence="1">
    <location>
        <begin position="131"/>
        <end position="143"/>
    </location>
</feature>
<dbReference type="Proteomes" id="UP000218231">
    <property type="component" value="Unassembled WGS sequence"/>
</dbReference>
<reference evidence="2 3" key="1">
    <citation type="journal article" date="2017" name="Curr. Biol.">
        <title>Genome architecture and evolution of a unichromosomal asexual nematode.</title>
        <authorList>
            <person name="Fradin H."/>
            <person name="Zegar C."/>
            <person name="Gutwein M."/>
            <person name="Lucas J."/>
            <person name="Kovtun M."/>
            <person name="Corcoran D."/>
            <person name="Baugh L.R."/>
            <person name="Kiontke K."/>
            <person name="Gunsalus K."/>
            <person name="Fitch D.H."/>
            <person name="Piano F."/>
        </authorList>
    </citation>
    <scope>NUCLEOTIDE SEQUENCE [LARGE SCALE GENOMIC DNA]</scope>
    <source>
        <strain evidence="2">PF1309</strain>
    </source>
</reference>
<proteinExistence type="predicted"/>
<feature type="compositionally biased region" description="Low complexity" evidence="1">
    <location>
        <begin position="71"/>
        <end position="82"/>
    </location>
</feature>
<dbReference type="EMBL" id="LIAE01006385">
    <property type="protein sequence ID" value="PAV90235.1"/>
    <property type="molecule type" value="Genomic_DNA"/>
</dbReference>
<comment type="caution">
    <text evidence="2">The sequence shown here is derived from an EMBL/GenBank/DDBJ whole genome shotgun (WGS) entry which is preliminary data.</text>
</comment>
<accession>A0A2A2LW68</accession>
<evidence type="ECO:0000313" key="3">
    <source>
        <dbReference type="Proteomes" id="UP000218231"/>
    </source>
</evidence>
<feature type="compositionally biased region" description="Low complexity" evidence="1">
    <location>
        <begin position="144"/>
        <end position="155"/>
    </location>
</feature>
<name>A0A2A2LW68_9BILA</name>
<feature type="compositionally biased region" description="Basic and acidic residues" evidence="1">
    <location>
        <begin position="164"/>
        <end position="178"/>
    </location>
</feature>
<organism evidence="2 3">
    <name type="scientific">Diploscapter pachys</name>
    <dbReference type="NCBI Taxonomy" id="2018661"/>
    <lineage>
        <taxon>Eukaryota</taxon>
        <taxon>Metazoa</taxon>
        <taxon>Ecdysozoa</taxon>
        <taxon>Nematoda</taxon>
        <taxon>Chromadorea</taxon>
        <taxon>Rhabditida</taxon>
        <taxon>Rhabditina</taxon>
        <taxon>Rhabditomorpha</taxon>
        <taxon>Rhabditoidea</taxon>
        <taxon>Rhabditidae</taxon>
        <taxon>Diploscapter</taxon>
    </lineage>
</organism>
<evidence type="ECO:0000256" key="1">
    <source>
        <dbReference type="SAM" id="MobiDB-lite"/>
    </source>
</evidence>
<keyword evidence="3" id="KW-1185">Reference proteome</keyword>
<protein>
    <submittedName>
        <fullName evidence="2">Uncharacterized protein</fullName>
    </submittedName>
</protein>
<evidence type="ECO:0000313" key="2">
    <source>
        <dbReference type="EMBL" id="PAV90235.1"/>
    </source>
</evidence>
<gene>
    <name evidence="2" type="ORF">WR25_07012</name>
</gene>
<dbReference type="AlphaFoldDB" id="A0A2A2LW68"/>
<feature type="region of interest" description="Disordered" evidence="1">
    <location>
        <begin position="70"/>
        <end position="178"/>
    </location>
</feature>
<sequence length="178" mass="19454">MDPTQRPNQRMLNPAGLQAITSQQYQMQQSNPQQQYSTPSLSQYECGSYLVARPSETGAMSHSKHAAQLLNSTNPVPPSNVNYAYMTNPPNYAPQPGQTPTQLPRQAAPSAPNADALPQQAVSDQMPRAQVRLRTKGKKKRRIIIIPSSSSSSSDSDSDLSESDNEHLGGRNETIHIV</sequence>